<evidence type="ECO:0000259" key="5">
    <source>
        <dbReference type="PROSITE" id="PS51635"/>
    </source>
</evidence>
<feature type="active site" description="Nucleophile" evidence="4">
    <location>
        <position position="68"/>
    </location>
</feature>
<evidence type="ECO:0000313" key="6">
    <source>
        <dbReference type="EMBL" id="MFB0833008.1"/>
    </source>
</evidence>
<feature type="short sequence motif" description="GXGXXG" evidence="4">
    <location>
        <begin position="26"/>
        <end position="31"/>
    </location>
</feature>
<evidence type="ECO:0000256" key="2">
    <source>
        <dbReference type="ARBA" id="ARBA00022963"/>
    </source>
</evidence>
<evidence type="ECO:0000256" key="4">
    <source>
        <dbReference type="PROSITE-ProRule" id="PRU01161"/>
    </source>
</evidence>
<evidence type="ECO:0000313" key="7">
    <source>
        <dbReference type="Proteomes" id="UP001575652"/>
    </source>
</evidence>
<dbReference type="SUPFAM" id="SSF52151">
    <property type="entry name" value="FabD/lysophospholipase-like"/>
    <property type="match status" value="1"/>
</dbReference>
<dbReference type="InterPro" id="IPR016035">
    <property type="entry name" value="Acyl_Trfase/lysoPLipase"/>
</dbReference>
<evidence type="ECO:0000256" key="1">
    <source>
        <dbReference type="ARBA" id="ARBA00022801"/>
    </source>
</evidence>
<dbReference type="EMBL" id="JBHDLJ010000001">
    <property type="protein sequence ID" value="MFB0833008.1"/>
    <property type="molecule type" value="Genomic_DNA"/>
</dbReference>
<dbReference type="PANTHER" id="PTHR24185">
    <property type="entry name" value="CALCIUM-INDEPENDENT PHOSPHOLIPASE A2-GAMMA"/>
    <property type="match status" value="1"/>
</dbReference>
<dbReference type="Gene3D" id="3.40.1090.10">
    <property type="entry name" value="Cytosolic phospholipase A2 catalytic domain"/>
    <property type="match status" value="1"/>
</dbReference>
<feature type="active site" description="Proton acceptor" evidence="4">
    <location>
        <position position="215"/>
    </location>
</feature>
<keyword evidence="3 4" id="KW-0443">Lipid metabolism</keyword>
<comment type="caution">
    <text evidence="6">The sequence shown here is derived from an EMBL/GenBank/DDBJ whole genome shotgun (WGS) entry which is preliminary data.</text>
</comment>
<gene>
    <name evidence="6" type="ORF">ACETWP_00215</name>
</gene>
<feature type="short sequence motif" description="GXSXG" evidence="4">
    <location>
        <begin position="66"/>
        <end position="70"/>
    </location>
</feature>
<dbReference type="Proteomes" id="UP001575652">
    <property type="component" value="Unassembled WGS sequence"/>
</dbReference>
<dbReference type="PROSITE" id="PS51635">
    <property type="entry name" value="PNPLA"/>
    <property type="match status" value="1"/>
</dbReference>
<sequence length="390" mass="42202">MAVQDLTRDDHFRNDGRPKRILALDGGGLRGILSLGILERIETLLRERHGGDPDFRLCHYFDLMAGTSTGAIIAAALAQGWSVAQVREKYLGLGRRVFSRSVLRHGFLRAKYDKRGLNAELRDVFGADTTLGSPRLLTGLVVVTKRLDTGSVWPLGNNPRSKFFATDPDGSAGNAGYLLWEVVRASTAAPSYFEPESITISGAGDRDPVVGNFVDGGVSPFNDPSLLAFMYATLEGYRVGWPTGGDRLLLVSIGTGRRDAAVKKSNIAVSHAVRALASLMQDCAAQQRAMLQWMSESPTAGVIDREVGDLRGDRIPGGPLLSYLRYDVDLQRESVLSLVGSPADAGAIDSLSRMDAPDNMGLLHRLGVLAGERDVDPRDFRPVFDLPPEG</sequence>
<dbReference type="InterPro" id="IPR002641">
    <property type="entry name" value="PNPLA_dom"/>
</dbReference>
<keyword evidence="2 4" id="KW-0442">Lipid degradation</keyword>
<dbReference type="PANTHER" id="PTHR24185:SF1">
    <property type="entry name" value="CALCIUM-INDEPENDENT PHOSPHOLIPASE A2-GAMMA"/>
    <property type="match status" value="1"/>
</dbReference>
<name>A0ABV4UJE2_9MICC</name>
<feature type="domain" description="PNPLA" evidence="5">
    <location>
        <begin position="22"/>
        <end position="229"/>
    </location>
</feature>
<keyword evidence="7" id="KW-1185">Reference proteome</keyword>
<accession>A0ABV4UJE2</accession>
<dbReference type="Pfam" id="PF01734">
    <property type="entry name" value="Patatin"/>
    <property type="match status" value="1"/>
</dbReference>
<evidence type="ECO:0000256" key="3">
    <source>
        <dbReference type="ARBA" id="ARBA00023098"/>
    </source>
</evidence>
<keyword evidence="1 4" id="KW-0378">Hydrolase</keyword>
<feature type="short sequence motif" description="DGA/G" evidence="4">
    <location>
        <begin position="215"/>
        <end position="217"/>
    </location>
</feature>
<proteinExistence type="predicted"/>
<organism evidence="6 7">
    <name type="scientific">Arthrobacter halodurans</name>
    <dbReference type="NCBI Taxonomy" id="516699"/>
    <lineage>
        <taxon>Bacteria</taxon>
        <taxon>Bacillati</taxon>
        <taxon>Actinomycetota</taxon>
        <taxon>Actinomycetes</taxon>
        <taxon>Micrococcales</taxon>
        <taxon>Micrococcaceae</taxon>
        <taxon>Arthrobacter</taxon>
    </lineage>
</organism>
<dbReference type="RefSeq" id="WP_373970183.1">
    <property type="nucleotide sequence ID" value="NZ_JBHDLJ010000001.1"/>
</dbReference>
<protein>
    <submittedName>
        <fullName evidence="6">Patatin-like phospholipase family protein</fullName>
    </submittedName>
</protein>
<reference evidence="6 7" key="1">
    <citation type="submission" date="2024-09" db="EMBL/GenBank/DDBJ databases">
        <authorList>
            <person name="Salinas-Garcia M.A."/>
            <person name="Prieme A."/>
        </authorList>
    </citation>
    <scope>NUCLEOTIDE SEQUENCE [LARGE SCALE GENOMIC DNA]</scope>
    <source>
        <strain evidence="6 7">DSM 21081</strain>
    </source>
</reference>